<evidence type="ECO:0000259" key="1">
    <source>
        <dbReference type="Pfam" id="PF03275"/>
    </source>
</evidence>
<dbReference type="PANTHER" id="PTHR21197:SF0">
    <property type="entry name" value="UDP-GALACTOPYRANOSE MUTASE"/>
    <property type="match status" value="1"/>
</dbReference>
<dbReference type="Pfam" id="PF13450">
    <property type="entry name" value="NAD_binding_8"/>
    <property type="match status" value="1"/>
</dbReference>
<dbReference type="PANTHER" id="PTHR21197">
    <property type="entry name" value="UDP-GALACTOPYRANOSE MUTASE"/>
    <property type="match status" value="1"/>
</dbReference>
<dbReference type="Proteomes" id="UP000471640">
    <property type="component" value="Unassembled WGS sequence"/>
</dbReference>
<dbReference type="GO" id="GO:0005829">
    <property type="term" value="C:cytosol"/>
    <property type="evidence" value="ECO:0007669"/>
    <property type="project" value="TreeGrafter"/>
</dbReference>
<comment type="caution">
    <text evidence="2">The sequence shown here is derived from an EMBL/GenBank/DDBJ whole genome shotgun (WGS) entry which is preliminary data.</text>
</comment>
<keyword evidence="3" id="KW-1185">Reference proteome</keyword>
<dbReference type="EMBL" id="JAAIJR010000013">
    <property type="protein sequence ID" value="NEX19684.1"/>
    <property type="molecule type" value="Genomic_DNA"/>
</dbReference>
<gene>
    <name evidence="2" type="ORF">G3480_05035</name>
</gene>
<dbReference type="SUPFAM" id="SSF54373">
    <property type="entry name" value="FAD-linked reductases, C-terminal domain"/>
    <property type="match status" value="1"/>
</dbReference>
<accession>A0A6P1DVG4</accession>
<sequence>MKRPIAVVGAGFSGAVIAYRLARAGYDVDVFESRSHLGGNCHTERDAETGVMLHRYGPHIFHTSEERVWRFVNQFADFMPFVNRVKAITAGRVFTLPINLFTINQFFGKTFSPDEARRFVASIADASIQHPRTFEEQALAFVGKDLYEAFLEGYTTKQWGRHPSQLPASILKRLPLRFNYDDNYYSHSRQGIPRDGYTDIIEKLVDDANVRVHLAEGFTKADRAGFAHVFYSGPIDAWFEYSEGLLAYRTLDFEALRADGDMQGTAVINYCDAGVPWTRISEHKHFAPWEDHERTTAYKEFSRACGEGDIPYYPIPLVNEQDQLQRYLELARRESAMTFVGRLGTYRYLDMDVTIKEALEVADRFLGE</sequence>
<proteinExistence type="predicted"/>
<feature type="domain" description="UDP-galactopyranose mutase C-terminal" evidence="1">
    <location>
        <begin position="149"/>
        <end position="348"/>
    </location>
</feature>
<dbReference type="RefSeq" id="WP_164652582.1">
    <property type="nucleotide sequence ID" value="NZ_JAAIJR010000013.1"/>
</dbReference>
<reference evidence="3" key="1">
    <citation type="journal article" date="2020" name="Microbiol. Resour. Announc.">
        <title>Draft Genome Sequences of Thiorhodococcus mannitoliphagus and Thiorhodococcus minor, Purple Sulfur Photosynthetic Bacteria in the Gammaproteobacterial Family Chromatiaceae.</title>
        <authorList>
            <person name="Aviles F.A."/>
            <person name="Meyer T.E."/>
            <person name="Kyndt J.A."/>
        </authorList>
    </citation>
    <scope>NUCLEOTIDE SEQUENCE [LARGE SCALE GENOMIC DNA]</scope>
    <source>
        <strain evidence="3">DSM 18266</strain>
    </source>
</reference>
<evidence type="ECO:0000313" key="2">
    <source>
        <dbReference type="EMBL" id="NEX19684.1"/>
    </source>
</evidence>
<organism evidence="2 3">
    <name type="scientific">Thiorhodococcus mannitoliphagus</name>
    <dbReference type="NCBI Taxonomy" id="329406"/>
    <lineage>
        <taxon>Bacteria</taxon>
        <taxon>Pseudomonadati</taxon>
        <taxon>Pseudomonadota</taxon>
        <taxon>Gammaproteobacteria</taxon>
        <taxon>Chromatiales</taxon>
        <taxon>Chromatiaceae</taxon>
        <taxon>Thiorhodococcus</taxon>
    </lineage>
</organism>
<dbReference type="Gene3D" id="3.40.50.720">
    <property type="entry name" value="NAD(P)-binding Rossmann-like Domain"/>
    <property type="match status" value="3"/>
</dbReference>
<evidence type="ECO:0000313" key="3">
    <source>
        <dbReference type="Proteomes" id="UP000471640"/>
    </source>
</evidence>
<protein>
    <submittedName>
        <fullName evidence="2">NAD(P)-binding protein</fullName>
    </submittedName>
</protein>
<name>A0A6P1DVG4_9GAMM</name>
<reference evidence="2 3" key="2">
    <citation type="submission" date="2020-02" db="EMBL/GenBank/DDBJ databases">
        <title>Genome sequences of Thiorhodococcus mannitoliphagus and Thiorhodococcus minor, purple sulfur photosynthetic bacteria in the gammaproteobacterial family, Chromatiaceae.</title>
        <authorList>
            <person name="Aviles F.A."/>
            <person name="Meyer T.E."/>
            <person name="Kyndt J.A."/>
        </authorList>
    </citation>
    <scope>NUCLEOTIDE SEQUENCE [LARGE SCALE GENOMIC DNA]</scope>
    <source>
        <strain evidence="2 3">DSM 18266</strain>
    </source>
</reference>
<dbReference type="GO" id="GO:0008767">
    <property type="term" value="F:UDP-galactopyranose mutase activity"/>
    <property type="evidence" value="ECO:0007669"/>
    <property type="project" value="InterPro"/>
</dbReference>
<dbReference type="GO" id="GO:0050660">
    <property type="term" value="F:flavin adenine dinucleotide binding"/>
    <property type="evidence" value="ECO:0007669"/>
    <property type="project" value="TreeGrafter"/>
</dbReference>
<dbReference type="InterPro" id="IPR015899">
    <property type="entry name" value="UDP-GalPyranose_mutase_C"/>
</dbReference>
<dbReference type="SUPFAM" id="SSF51971">
    <property type="entry name" value="Nucleotide-binding domain"/>
    <property type="match status" value="1"/>
</dbReference>
<dbReference type="AlphaFoldDB" id="A0A6P1DVG4"/>
<dbReference type="Pfam" id="PF03275">
    <property type="entry name" value="GLF"/>
    <property type="match status" value="1"/>
</dbReference>